<dbReference type="InterPro" id="IPR003661">
    <property type="entry name" value="HisK_dim/P_dom"/>
</dbReference>
<evidence type="ECO:0000256" key="4">
    <source>
        <dbReference type="ARBA" id="ARBA00022679"/>
    </source>
</evidence>
<dbReference type="SUPFAM" id="SSF47384">
    <property type="entry name" value="Homodimeric domain of signal transducing histidine kinase"/>
    <property type="match status" value="1"/>
</dbReference>
<dbReference type="EMBL" id="UOFL01000131">
    <property type="protein sequence ID" value="VAW77433.1"/>
    <property type="molecule type" value="Genomic_DNA"/>
</dbReference>
<organism evidence="9">
    <name type="scientific">hydrothermal vent metagenome</name>
    <dbReference type="NCBI Taxonomy" id="652676"/>
    <lineage>
        <taxon>unclassified sequences</taxon>
        <taxon>metagenomes</taxon>
        <taxon>ecological metagenomes</taxon>
    </lineage>
</organism>
<comment type="catalytic activity">
    <reaction evidence="1">
        <text>ATP + protein L-histidine = ADP + protein N-phospho-L-histidine.</text>
        <dbReference type="EC" id="2.7.13.3"/>
    </reaction>
</comment>
<keyword evidence="4 9" id="KW-0808">Transferase</keyword>
<dbReference type="InterPro" id="IPR003594">
    <property type="entry name" value="HATPase_dom"/>
</dbReference>
<keyword evidence="7" id="KW-0472">Membrane</keyword>
<dbReference type="Pfam" id="PF02518">
    <property type="entry name" value="HATPase_c"/>
    <property type="match status" value="1"/>
</dbReference>
<evidence type="ECO:0000256" key="7">
    <source>
        <dbReference type="SAM" id="Phobius"/>
    </source>
</evidence>
<dbReference type="AlphaFoldDB" id="A0A3B0YMT7"/>
<keyword evidence="6" id="KW-0902">Two-component regulatory system</keyword>
<reference evidence="9" key="1">
    <citation type="submission" date="2018-06" db="EMBL/GenBank/DDBJ databases">
        <authorList>
            <person name="Zhirakovskaya E."/>
        </authorList>
    </citation>
    <scope>NUCLEOTIDE SEQUENCE</scope>
</reference>
<dbReference type="CDD" id="cd00082">
    <property type="entry name" value="HisKA"/>
    <property type="match status" value="1"/>
</dbReference>
<feature type="transmembrane region" description="Helical" evidence="7">
    <location>
        <begin position="7"/>
        <end position="25"/>
    </location>
</feature>
<dbReference type="InterPro" id="IPR005467">
    <property type="entry name" value="His_kinase_dom"/>
</dbReference>
<name>A0A3B0YMT7_9ZZZZ</name>
<dbReference type="SMART" id="SM00387">
    <property type="entry name" value="HATPase_c"/>
    <property type="match status" value="1"/>
</dbReference>
<dbReference type="InterPro" id="IPR036097">
    <property type="entry name" value="HisK_dim/P_sf"/>
</dbReference>
<evidence type="ECO:0000256" key="3">
    <source>
        <dbReference type="ARBA" id="ARBA00022553"/>
    </source>
</evidence>
<evidence type="ECO:0000256" key="6">
    <source>
        <dbReference type="ARBA" id="ARBA00023012"/>
    </source>
</evidence>
<dbReference type="SMART" id="SM00388">
    <property type="entry name" value="HisKA"/>
    <property type="match status" value="1"/>
</dbReference>
<evidence type="ECO:0000256" key="2">
    <source>
        <dbReference type="ARBA" id="ARBA00012438"/>
    </source>
</evidence>
<evidence type="ECO:0000256" key="1">
    <source>
        <dbReference type="ARBA" id="ARBA00000085"/>
    </source>
</evidence>
<dbReference type="EC" id="2.7.13.3" evidence="2"/>
<dbReference type="PANTHER" id="PTHR43711:SF1">
    <property type="entry name" value="HISTIDINE KINASE 1"/>
    <property type="match status" value="1"/>
</dbReference>
<dbReference type="GO" id="GO:0000155">
    <property type="term" value="F:phosphorelay sensor kinase activity"/>
    <property type="evidence" value="ECO:0007669"/>
    <property type="project" value="InterPro"/>
</dbReference>
<dbReference type="Gene3D" id="3.30.565.10">
    <property type="entry name" value="Histidine kinase-like ATPase, C-terminal domain"/>
    <property type="match status" value="1"/>
</dbReference>
<dbReference type="PRINTS" id="PR00344">
    <property type="entry name" value="BCTRLSENSOR"/>
</dbReference>
<proteinExistence type="predicted"/>
<dbReference type="CDD" id="cd00075">
    <property type="entry name" value="HATPase"/>
    <property type="match status" value="1"/>
</dbReference>
<feature type="domain" description="Histidine kinase" evidence="8">
    <location>
        <begin position="400"/>
        <end position="615"/>
    </location>
</feature>
<gene>
    <name evidence="9" type="ORF">MNBD_GAMMA12-1450</name>
</gene>
<keyword evidence="3" id="KW-0597">Phosphoprotein</keyword>
<dbReference type="PROSITE" id="PS50109">
    <property type="entry name" value="HIS_KIN"/>
    <property type="match status" value="1"/>
</dbReference>
<evidence type="ECO:0000313" key="9">
    <source>
        <dbReference type="EMBL" id="VAW77433.1"/>
    </source>
</evidence>
<dbReference type="InterPro" id="IPR004358">
    <property type="entry name" value="Sig_transdc_His_kin-like_C"/>
</dbReference>
<dbReference type="PANTHER" id="PTHR43711">
    <property type="entry name" value="TWO-COMPONENT HISTIDINE KINASE"/>
    <property type="match status" value="1"/>
</dbReference>
<keyword evidence="7" id="KW-0812">Transmembrane</keyword>
<dbReference type="InterPro" id="IPR050736">
    <property type="entry name" value="Sensor_HK_Regulatory"/>
</dbReference>
<dbReference type="Pfam" id="PF00512">
    <property type="entry name" value="HisKA"/>
    <property type="match status" value="1"/>
</dbReference>
<protein>
    <recommendedName>
        <fullName evidence="2">histidine kinase</fullName>
        <ecNumber evidence="2">2.7.13.3</ecNumber>
    </recommendedName>
</protein>
<evidence type="ECO:0000256" key="5">
    <source>
        <dbReference type="ARBA" id="ARBA00022777"/>
    </source>
</evidence>
<accession>A0A3B0YMT7</accession>
<keyword evidence="7" id="KW-1133">Transmembrane helix</keyword>
<evidence type="ECO:0000259" key="8">
    <source>
        <dbReference type="PROSITE" id="PS50109"/>
    </source>
</evidence>
<sequence length="615" mass="70624">MKQLRILRIIILSGFAAVIFGLLSLQQLISTERDDALSGVSQQRNALNQYALRVYEQSIKEKFSQARAQVSQLLRNPFLDDSGIIYIEKGTQKLPRPYARNVSQPNPVTVYHSLLNPQTSDPRNLDALLLKRLALYRSAIHHIKNNDTGAIAPAIRTILKHRSLYQIDPRFDIPSVTALLTIFSTFGKPNQKFMSRVILEGYGNTSRKIITGLQPDLLSNKNKFLKNEFLFLTQQIMTLSQKHNIPFKTFKNRVEQKILVIPDSPAKGTSYLDNTQWLMSTDPAGTVLGFKVSVEKVRQNIQQHMRKVGLIQKMDKVNTTPIKRQSTQVIKHPAQYRDFTLSIETPRWEIQLSKIESRYIIKTSLIFLTGLISLLLVVLSLLHQRRKQQYINLKTEFVQAISHELRTPLTSIRLMAETLEMRLEGITEAKDYPSRIVKDIDGLSFLVENILSFNRLEKGLWDLERDPINIDDLVSAINAEIHLYTDKKVSITVKNSHSTVPIKGDSHLLKMLLFNLIRNSCYYNRHEIIKITIHYCTDTRHCIEYSDNGFGIDKDKWQEVFKDFYRILDNQRASVRGSGLGLAICRKIMHLHGGKIYIHQSDSQGSLFRLVFGDT</sequence>
<keyword evidence="5" id="KW-0418">Kinase</keyword>
<dbReference type="Gene3D" id="1.10.287.130">
    <property type="match status" value="1"/>
</dbReference>
<dbReference type="SUPFAM" id="SSF55874">
    <property type="entry name" value="ATPase domain of HSP90 chaperone/DNA topoisomerase II/histidine kinase"/>
    <property type="match status" value="1"/>
</dbReference>
<dbReference type="InterPro" id="IPR036890">
    <property type="entry name" value="HATPase_C_sf"/>
</dbReference>
<feature type="transmembrane region" description="Helical" evidence="7">
    <location>
        <begin position="359"/>
        <end position="382"/>
    </location>
</feature>